<dbReference type="GO" id="GO:0007389">
    <property type="term" value="P:pattern specification process"/>
    <property type="evidence" value="ECO:0007669"/>
    <property type="project" value="TreeGrafter"/>
</dbReference>
<dbReference type="GO" id="GO:0005634">
    <property type="term" value="C:nucleus"/>
    <property type="evidence" value="ECO:0007669"/>
    <property type="project" value="TreeGrafter"/>
</dbReference>
<feature type="region of interest" description="Disordered" evidence="1">
    <location>
        <begin position="21"/>
        <end position="43"/>
    </location>
</feature>
<protein>
    <recommendedName>
        <fullName evidence="4">TSL-kinase interacting protein 1</fullName>
    </recommendedName>
</protein>
<organism evidence="2 3">
    <name type="scientific">Jatropha curcas</name>
    <name type="common">Barbados nut</name>
    <dbReference type="NCBI Taxonomy" id="180498"/>
    <lineage>
        <taxon>Eukaryota</taxon>
        <taxon>Viridiplantae</taxon>
        <taxon>Streptophyta</taxon>
        <taxon>Embryophyta</taxon>
        <taxon>Tracheophyta</taxon>
        <taxon>Spermatophyta</taxon>
        <taxon>Magnoliopsida</taxon>
        <taxon>eudicotyledons</taxon>
        <taxon>Gunneridae</taxon>
        <taxon>Pentapetalae</taxon>
        <taxon>rosids</taxon>
        <taxon>fabids</taxon>
        <taxon>Malpighiales</taxon>
        <taxon>Euphorbiaceae</taxon>
        <taxon>Crotonoideae</taxon>
        <taxon>Jatropheae</taxon>
        <taxon>Jatropha</taxon>
    </lineage>
</organism>
<keyword evidence="3" id="KW-1185">Reference proteome</keyword>
<dbReference type="Proteomes" id="UP000027138">
    <property type="component" value="Unassembled WGS sequence"/>
</dbReference>
<dbReference type="EMBL" id="KK914490">
    <property type="protein sequence ID" value="KDP35287.1"/>
    <property type="molecule type" value="Genomic_DNA"/>
</dbReference>
<dbReference type="GO" id="GO:0003682">
    <property type="term" value="F:chromatin binding"/>
    <property type="evidence" value="ECO:0007669"/>
    <property type="project" value="InterPro"/>
</dbReference>
<reference evidence="2 3" key="1">
    <citation type="journal article" date="2014" name="PLoS ONE">
        <title>Global Analysis of Gene Expression Profiles in Physic Nut (Jatropha curcas L.) Seedlings Exposed to Salt Stress.</title>
        <authorList>
            <person name="Zhang L."/>
            <person name="Zhang C."/>
            <person name="Wu P."/>
            <person name="Chen Y."/>
            <person name="Li M."/>
            <person name="Jiang H."/>
            <person name="Wu G."/>
        </authorList>
    </citation>
    <scope>NUCLEOTIDE SEQUENCE [LARGE SCALE GENOMIC DNA]</scope>
    <source>
        <strain evidence="3">cv. GZQX0401</strain>
        <tissue evidence="2">Young leaves</tissue>
    </source>
</reference>
<proteinExistence type="predicted"/>
<feature type="compositionally biased region" description="Polar residues" evidence="1">
    <location>
        <begin position="21"/>
        <end position="31"/>
    </location>
</feature>
<feature type="region of interest" description="Disordered" evidence="1">
    <location>
        <begin position="76"/>
        <end position="97"/>
    </location>
</feature>
<dbReference type="InterPro" id="IPR055315">
    <property type="entry name" value="Cramped-like"/>
</dbReference>
<evidence type="ECO:0000313" key="3">
    <source>
        <dbReference type="Proteomes" id="UP000027138"/>
    </source>
</evidence>
<dbReference type="PANTHER" id="PTHR21677:SF4">
    <property type="entry name" value="TSL-KINASE INTERACTING-LIKE PROTEIN"/>
    <property type="match status" value="1"/>
</dbReference>
<dbReference type="AlphaFoldDB" id="A0A067KGR2"/>
<accession>A0A067KGR2</accession>
<dbReference type="KEGG" id="jcu:105636576"/>
<evidence type="ECO:0008006" key="4">
    <source>
        <dbReference type="Google" id="ProtNLM"/>
    </source>
</evidence>
<sequence length="444" mass="47910">MRIAKKRTSKVVETTTKLRVGAGQTQVGKSTNRTRGRCLKPAGKSEELLVEKAKHSSPSVTAEALCPLLLDKSKSSAEKTQVLPRPEQDPEPTPKTSAKIKLQLFPLDEVTRMGLEKDGYNPYLELTLSSRKKMSSVLKHLNCKWGGSSIAIGEPILFPNTLTEDLASCRWTLNDSNLTARDVHVAIGSPSIFRLRYGWLSDCKDISSSVPSTSTPLKASLQSKGMQKVCDVNKQIECNEGKMPVCTGNSYPWDDSLTNISIGGLLSEASLQGKFNNCDPKSAGISAALQPSQLISDSLDAFIMSQVNHSQATRLPSHVSSSSILDAEDTCHAFPFQKVSSLCKDALAVGGSAYSRTCSQDTVSKSTKYPDTSEVNFQSGIPQGHGCQESETDLSLCSRIYNDESSLGLSGIKWTDSLGPFDLGLSSSRKIISGDSLSFSKIIS</sequence>
<name>A0A067KGR2_JATCU</name>
<evidence type="ECO:0000256" key="1">
    <source>
        <dbReference type="SAM" id="MobiDB-lite"/>
    </source>
</evidence>
<evidence type="ECO:0000313" key="2">
    <source>
        <dbReference type="EMBL" id="KDP35287.1"/>
    </source>
</evidence>
<dbReference type="PANTHER" id="PTHR21677">
    <property type="entry name" value="CRAMPED PROTEIN"/>
    <property type="match status" value="1"/>
</dbReference>
<dbReference type="OrthoDB" id="745018at2759"/>
<dbReference type="STRING" id="180498.A0A067KGR2"/>
<gene>
    <name evidence="2" type="ORF">JCGZ_09446</name>
</gene>